<evidence type="ECO:0000313" key="2">
    <source>
        <dbReference type="EMBL" id="NHN56870.1"/>
    </source>
</evidence>
<proteinExistence type="predicted"/>
<organism evidence="2 3">
    <name type="scientific">Metallococcus carri</name>
    <dbReference type="NCBI Taxonomy" id="1656884"/>
    <lineage>
        <taxon>Bacteria</taxon>
        <taxon>Bacillati</taxon>
        <taxon>Actinomycetota</taxon>
        <taxon>Actinomycetes</taxon>
        <taxon>Micrococcales</taxon>
        <taxon>Dermacoccaceae</taxon>
        <taxon>Metallococcus</taxon>
    </lineage>
</organism>
<evidence type="ECO:0000313" key="3">
    <source>
        <dbReference type="Proteomes" id="UP000744769"/>
    </source>
</evidence>
<dbReference type="AlphaFoldDB" id="A0A967B3V0"/>
<reference evidence="2" key="1">
    <citation type="submission" date="2020-03" db="EMBL/GenBank/DDBJ databases">
        <title>Draft sequencing of Calidifontibacter sp. DB0510.</title>
        <authorList>
            <person name="Kim D.-U."/>
        </authorList>
    </citation>
    <scope>NUCLEOTIDE SEQUENCE</scope>
    <source>
        <strain evidence="2">DB0510</strain>
    </source>
</reference>
<protein>
    <submittedName>
        <fullName evidence="2">DUF456 domain-containing protein</fullName>
    </submittedName>
</protein>
<dbReference type="InterPro" id="IPR007403">
    <property type="entry name" value="DUF456"/>
</dbReference>
<dbReference type="EMBL" id="JAAOIV010000011">
    <property type="protein sequence ID" value="NHN56870.1"/>
    <property type="molecule type" value="Genomic_DNA"/>
</dbReference>
<gene>
    <name evidence="2" type="ORF">G9U51_13920</name>
</gene>
<accession>A0A967B3V0</accession>
<feature type="transmembrane region" description="Helical" evidence="1">
    <location>
        <begin position="88"/>
        <end position="117"/>
    </location>
</feature>
<dbReference type="Pfam" id="PF04306">
    <property type="entry name" value="DUF456"/>
    <property type="match status" value="1"/>
</dbReference>
<keyword evidence="1" id="KW-1133">Transmembrane helix</keyword>
<evidence type="ECO:0000256" key="1">
    <source>
        <dbReference type="SAM" id="Phobius"/>
    </source>
</evidence>
<feature type="transmembrane region" description="Helical" evidence="1">
    <location>
        <begin position="50"/>
        <end position="68"/>
    </location>
</feature>
<name>A0A967B3V0_9MICO</name>
<keyword evidence="1" id="KW-0812">Transmembrane</keyword>
<comment type="caution">
    <text evidence="2">The sequence shown here is derived from an EMBL/GenBank/DDBJ whole genome shotgun (WGS) entry which is preliminary data.</text>
</comment>
<keyword evidence="3" id="KW-1185">Reference proteome</keyword>
<feature type="transmembrane region" description="Helical" evidence="1">
    <location>
        <begin position="138"/>
        <end position="163"/>
    </location>
</feature>
<keyword evidence="1" id="KW-0472">Membrane</keyword>
<dbReference type="Proteomes" id="UP000744769">
    <property type="component" value="Unassembled WGS sequence"/>
</dbReference>
<sequence>MTAVNNDTVTVVSGLIIAAGILGLIVPILPGLALTLLGVLVWAGSHGGTTAWVIFGICVVIAAVGYVLQYRLPNRRLKTAGVPGWSRLAGVVTAAVGFFVVPVVGLFLGFVLGVYVAEQLRLRNPAAAWTSTKAAVRAVLHSVGIELAAACLVAATWVVGLIVT</sequence>
<feature type="transmembrane region" description="Helical" evidence="1">
    <location>
        <begin position="15"/>
        <end position="43"/>
    </location>
</feature>